<keyword evidence="3 8" id="KW-0540">Nuclease</keyword>
<keyword evidence="11" id="KW-1185">Reference proteome</keyword>
<dbReference type="InterPro" id="IPR022907">
    <property type="entry name" value="VapC_family"/>
</dbReference>
<name>A0ABR6L2D5_9HYPH</name>
<gene>
    <name evidence="8" type="primary">vapC</name>
    <name evidence="10" type="ORF">GGQ99_002722</name>
</gene>
<dbReference type="RefSeq" id="WP_183262928.1">
    <property type="nucleotide sequence ID" value="NZ_BAAAVZ010000013.1"/>
</dbReference>
<comment type="cofactor">
    <cofactor evidence="1 8">
        <name>Mg(2+)</name>
        <dbReference type="ChEBI" id="CHEBI:18420"/>
    </cofactor>
</comment>
<evidence type="ECO:0000256" key="6">
    <source>
        <dbReference type="ARBA" id="ARBA00022842"/>
    </source>
</evidence>
<keyword evidence="8" id="KW-0800">Toxin</keyword>
<evidence type="ECO:0000313" key="11">
    <source>
        <dbReference type="Proteomes" id="UP000539538"/>
    </source>
</evidence>
<sequence length="132" mass="14244">MIVIDTSALFAFLAAEPEAEDVARVMYGSPVLVCAPTWAETGIVVSNRLGPDGLDRLQQLAQALQFDVAFDRGLADAAVDAHRRFGRDSGHLANLNFGDCFAYALAKTRNVPLLFKGDDFIHTDIVPALKPA</sequence>
<dbReference type="HAMAP" id="MF_00265">
    <property type="entry name" value="VapC_Nob1"/>
    <property type="match status" value="1"/>
</dbReference>
<dbReference type="InterPro" id="IPR002716">
    <property type="entry name" value="PIN_dom"/>
</dbReference>
<dbReference type="Proteomes" id="UP000539538">
    <property type="component" value="Unassembled WGS sequence"/>
</dbReference>
<comment type="function">
    <text evidence="8">Toxic component of a toxin-antitoxin (TA) system. An RNase.</text>
</comment>
<dbReference type="Pfam" id="PF01850">
    <property type="entry name" value="PIN"/>
    <property type="match status" value="1"/>
</dbReference>
<comment type="caution">
    <text evidence="10">The sequence shown here is derived from an EMBL/GenBank/DDBJ whole genome shotgun (WGS) entry which is preliminary data.</text>
</comment>
<dbReference type="PANTHER" id="PTHR33653:SF1">
    <property type="entry name" value="RIBONUCLEASE VAPC2"/>
    <property type="match status" value="1"/>
</dbReference>
<keyword evidence="6 8" id="KW-0460">Magnesium</keyword>
<dbReference type="GO" id="GO:0016787">
    <property type="term" value="F:hydrolase activity"/>
    <property type="evidence" value="ECO:0007669"/>
    <property type="project" value="UniProtKB-KW"/>
</dbReference>
<reference evidence="10 11" key="1">
    <citation type="submission" date="2020-08" db="EMBL/GenBank/DDBJ databases">
        <title>Genomic Encyclopedia of Type Strains, Phase IV (KMG-IV): sequencing the most valuable type-strain genomes for metagenomic binning, comparative biology and taxonomic classification.</title>
        <authorList>
            <person name="Goeker M."/>
        </authorList>
    </citation>
    <scope>NUCLEOTIDE SEQUENCE [LARGE SCALE GENOMIC DNA]</scope>
    <source>
        <strain evidence="10 11">DSM 7050</strain>
    </source>
</reference>
<protein>
    <recommendedName>
        <fullName evidence="8">Ribonuclease VapC</fullName>
        <shortName evidence="8">RNase VapC</shortName>
        <ecNumber evidence="8">3.1.-.-</ecNumber>
    </recommendedName>
    <alternativeName>
        <fullName evidence="8">Toxin VapC</fullName>
    </alternativeName>
</protein>
<evidence type="ECO:0000256" key="3">
    <source>
        <dbReference type="ARBA" id="ARBA00022722"/>
    </source>
</evidence>
<dbReference type="EC" id="3.1.-.-" evidence="8"/>
<evidence type="ECO:0000256" key="1">
    <source>
        <dbReference type="ARBA" id="ARBA00001946"/>
    </source>
</evidence>
<dbReference type="InterPro" id="IPR029060">
    <property type="entry name" value="PIN-like_dom_sf"/>
</dbReference>
<evidence type="ECO:0000256" key="7">
    <source>
        <dbReference type="ARBA" id="ARBA00038093"/>
    </source>
</evidence>
<dbReference type="EMBL" id="JACHOT010000003">
    <property type="protein sequence ID" value="MBB4650959.1"/>
    <property type="molecule type" value="Genomic_DNA"/>
</dbReference>
<feature type="domain" description="PIN" evidence="9">
    <location>
        <begin position="2"/>
        <end position="124"/>
    </location>
</feature>
<dbReference type="Gene3D" id="3.40.50.1010">
    <property type="entry name" value="5'-nuclease"/>
    <property type="match status" value="1"/>
</dbReference>
<organism evidence="10 11">
    <name type="scientific">Aminobacter niigataensis</name>
    <dbReference type="NCBI Taxonomy" id="83265"/>
    <lineage>
        <taxon>Bacteria</taxon>
        <taxon>Pseudomonadati</taxon>
        <taxon>Pseudomonadota</taxon>
        <taxon>Alphaproteobacteria</taxon>
        <taxon>Hyphomicrobiales</taxon>
        <taxon>Phyllobacteriaceae</taxon>
        <taxon>Aminobacter</taxon>
    </lineage>
</organism>
<proteinExistence type="inferred from homology"/>
<keyword evidence="5 8" id="KW-0378">Hydrolase</keyword>
<feature type="binding site" evidence="8">
    <location>
        <position position="99"/>
    </location>
    <ligand>
        <name>Mg(2+)</name>
        <dbReference type="ChEBI" id="CHEBI:18420"/>
    </ligand>
</feature>
<evidence type="ECO:0000256" key="2">
    <source>
        <dbReference type="ARBA" id="ARBA00022649"/>
    </source>
</evidence>
<keyword evidence="2 8" id="KW-1277">Toxin-antitoxin system</keyword>
<evidence type="ECO:0000259" key="9">
    <source>
        <dbReference type="Pfam" id="PF01850"/>
    </source>
</evidence>
<evidence type="ECO:0000256" key="8">
    <source>
        <dbReference type="HAMAP-Rule" id="MF_00265"/>
    </source>
</evidence>
<evidence type="ECO:0000256" key="4">
    <source>
        <dbReference type="ARBA" id="ARBA00022723"/>
    </source>
</evidence>
<evidence type="ECO:0000313" key="10">
    <source>
        <dbReference type="EMBL" id="MBB4650959.1"/>
    </source>
</evidence>
<dbReference type="CDD" id="cd09871">
    <property type="entry name" value="PIN_MtVapC28-VapC30-like"/>
    <property type="match status" value="1"/>
</dbReference>
<accession>A0ABR6L2D5</accession>
<comment type="similarity">
    <text evidence="7 8">Belongs to the PINc/VapC protein family.</text>
</comment>
<dbReference type="InterPro" id="IPR050556">
    <property type="entry name" value="Type_II_TA_system_RNase"/>
</dbReference>
<dbReference type="SUPFAM" id="SSF88723">
    <property type="entry name" value="PIN domain-like"/>
    <property type="match status" value="1"/>
</dbReference>
<dbReference type="PANTHER" id="PTHR33653">
    <property type="entry name" value="RIBONUCLEASE VAPC2"/>
    <property type="match status" value="1"/>
</dbReference>
<keyword evidence="4 8" id="KW-0479">Metal-binding</keyword>
<evidence type="ECO:0000256" key="5">
    <source>
        <dbReference type="ARBA" id="ARBA00022801"/>
    </source>
</evidence>
<feature type="binding site" evidence="8">
    <location>
        <position position="5"/>
    </location>
    <ligand>
        <name>Mg(2+)</name>
        <dbReference type="ChEBI" id="CHEBI:18420"/>
    </ligand>
</feature>